<gene>
    <name evidence="4" type="ORF">FHW18_000980</name>
</gene>
<keyword evidence="5" id="KW-1185">Reference proteome</keyword>
<comment type="caution">
    <text evidence="4">The sequence shown here is derived from an EMBL/GenBank/DDBJ whole genome shotgun (WGS) entry which is preliminary data.</text>
</comment>
<evidence type="ECO:0000313" key="4">
    <source>
        <dbReference type="EMBL" id="NYE81709.1"/>
    </source>
</evidence>
<dbReference type="InterPro" id="IPR002678">
    <property type="entry name" value="DUF34/NIF3"/>
</dbReference>
<dbReference type="NCBIfam" id="TIGR00486">
    <property type="entry name" value="YbgI_SA1388"/>
    <property type="match status" value="1"/>
</dbReference>
<name>A0A7Y9ISS2_9BURK</name>
<dbReference type="SUPFAM" id="SSF102705">
    <property type="entry name" value="NIF3 (NGG1p interacting factor 3)-like"/>
    <property type="match status" value="1"/>
</dbReference>
<dbReference type="Gene3D" id="3.40.1390.30">
    <property type="entry name" value="NIF3 (NGG1p interacting factor 3)-like"/>
    <property type="match status" value="2"/>
</dbReference>
<dbReference type="AlphaFoldDB" id="A0A7Y9ISS2"/>
<feature type="binding site" evidence="3">
    <location>
        <position position="76"/>
    </location>
    <ligand>
        <name>a divalent metal cation</name>
        <dbReference type="ChEBI" id="CHEBI:60240"/>
        <label>1</label>
    </ligand>
</feature>
<feature type="binding site" evidence="3">
    <location>
        <position position="77"/>
    </location>
    <ligand>
        <name>a divalent metal cation</name>
        <dbReference type="ChEBI" id="CHEBI:60240"/>
        <label>1</label>
    </ligand>
</feature>
<feature type="binding site" evidence="3">
    <location>
        <position position="239"/>
    </location>
    <ligand>
        <name>a divalent metal cation</name>
        <dbReference type="ChEBI" id="CHEBI:60240"/>
        <label>1</label>
    </ligand>
</feature>
<protein>
    <submittedName>
        <fullName evidence="4">Dinuclear metal center YbgI/SA1388 family protein</fullName>
    </submittedName>
</protein>
<accession>A0A7Y9ISS2</accession>
<dbReference type="EMBL" id="JACBYR010000001">
    <property type="protein sequence ID" value="NYE81709.1"/>
    <property type="molecule type" value="Genomic_DNA"/>
</dbReference>
<sequence length="267" mass="28860">MMAGEPPQTQTGSARTEDLVSWLAAELQSDRFRDYCPNGLQVEGRPVIRHIIAGVTASEAIIRHAISVGADTLLVHHGWFWKNEDPRVRGIRRTRLALTLGHDLNLLAYHLPLDAHPVLGNNAQLARVLGITPNLVNGKPEQTGSDGLIWLGQADGIRTLGALADRVAQRLQRPPLVVGDPNQPVSRIAWCTGAAQGMLQDAIDAGADAYITGEVSEPTVHLARETRVGFLAAGHHATERYGVQALGEAIAERFGVRVDFVDINNPV</sequence>
<dbReference type="Pfam" id="PF01784">
    <property type="entry name" value="DUF34_NIF3"/>
    <property type="match status" value="1"/>
</dbReference>
<evidence type="ECO:0000256" key="3">
    <source>
        <dbReference type="PIRSR" id="PIRSR602678-1"/>
    </source>
</evidence>
<dbReference type="PANTHER" id="PTHR13799:SF14">
    <property type="entry name" value="GTP CYCLOHYDROLASE 1 TYPE 2 HOMOLOG"/>
    <property type="match status" value="1"/>
</dbReference>
<dbReference type="GO" id="GO:0046872">
    <property type="term" value="F:metal ion binding"/>
    <property type="evidence" value="ECO:0007669"/>
    <property type="project" value="UniProtKB-KW"/>
</dbReference>
<feature type="binding site" evidence="3">
    <location>
        <position position="235"/>
    </location>
    <ligand>
        <name>a divalent metal cation</name>
        <dbReference type="ChEBI" id="CHEBI:60240"/>
        <label>1</label>
    </ligand>
</feature>
<dbReference type="RefSeq" id="WP_373563377.1">
    <property type="nucleotide sequence ID" value="NZ_JACBYR010000001.1"/>
</dbReference>
<dbReference type="Proteomes" id="UP000542125">
    <property type="component" value="Unassembled WGS sequence"/>
</dbReference>
<keyword evidence="2 3" id="KW-0479">Metal-binding</keyword>
<evidence type="ECO:0000256" key="2">
    <source>
        <dbReference type="ARBA" id="ARBA00022723"/>
    </source>
</evidence>
<dbReference type="InterPro" id="IPR036069">
    <property type="entry name" value="DUF34/NIF3_sf"/>
</dbReference>
<reference evidence="4 5" key="1">
    <citation type="submission" date="2020-07" db="EMBL/GenBank/DDBJ databases">
        <title>Genomic Encyclopedia of Type Strains, Phase IV (KMG-V): Genome sequencing to study the core and pangenomes of soil and plant-associated prokaryotes.</title>
        <authorList>
            <person name="Whitman W."/>
        </authorList>
    </citation>
    <scope>NUCLEOTIDE SEQUENCE [LARGE SCALE GENOMIC DNA]</scope>
    <source>
        <strain evidence="4 5">SAS40</strain>
    </source>
</reference>
<comment type="similarity">
    <text evidence="1">Belongs to the GTP cyclohydrolase I type 2/NIF3 family.</text>
</comment>
<evidence type="ECO:0000256" key="1">
    <source>
        <dbReference type="ARBA" id="ARBA00006964"/>
    </source>
</evidence>
<dbReference type="PANTHER" id="PTHR13799">
    <property type="entry name" value="NGG1 INTERACTING FACTOR 3"/>
    <property type="match status" value="1"/>
</dbReference>
<feature type="binding site" evidence="3">
    <location>
        <position position="114"/>
    </location>
    <ligand>
        <name>a divalent metal cation</name>
        <dbReference type="ChEBI" id="CHEBI:60240"/>
        <label>1</label>
    </ligand>
</feature>
<proteinExistence type="inferred from homology"/>
<dbReference type="GO" id="GO:0005737">
    <property type="term" value="C:cytoplasm"/>
    <property type="evidence" value="ECO:0007669"/>
    <property type="project" value="TreeGrafter"/>
</dbReference>
<organism evidence="4 5">
    <name type="scientific">Pigmentiphaga litoralis</name>
    <dbReference type="NCBI Taxonomy" id="516702"/>
    <lineage>
        <taxon>Bacteria</taxon>
        <taxon>Pseudomonadati</taxon>
        <taxon>Pseudomonadota</taxon>
        <taxon>Betaproteobacteria</taxon>
        <taxon>Burkholderiales</taxon>
        <taxon>Alcaligenaceae</taxon>
        <taxon>Pigmentiphaga</taxon>
    </lineage>
</organism>
<evidence type="ECO:0000313" key="5">
    <source>
        <dbReference type="Proteomes" id="UP000542125"/>
    </source>
</evidence>